<keyword evidence="2" id="KW-1185">Reference proteome</keyword>
<name>A0A3D9I086_9BACL</name>
<evidence type="ECO:0000313" key="2">
    <source>
        <dbReference type="Proteomes" id="UP000256869"/>
    </source>
</evidence>
<sequence>MNVFSTEMLMFEQQSEIEKEARKSWMWAKQKTIPKKMVKNTKVFTPAKPATACCAVCC</sequence>
<dbReference type="EMBL" id="QRDY01000019">
    <property type="protein sequence ID" value="RED55095.1"/>
    <property type="molecule type" value="Genomic_DNA"/>
</dbReference>
<evidence type="ECO:0000313" key="1">
    <source>
        <dbReference type="EMBL" id="RED55095.1"/>
    </source>
</evidence>
<gene>
    <name evidence="1" type="ORF">DFP95_11930</name>
</gene>
<dbReference type="Proteomes" id="UP000256869">
    <property type="component" value="Unassembled WGS sequence"/>
</dbReference>
<organism evidence="1 2">
    <name type="scientific">Cohnella lupini</name>
    <dbReference type="NCBI Taxonomy" id="1294267"/>
    <lineage>
        <taxon>Bacteria</taxon>
        <taxon>Bacillati</taxon>
        <taxon>Bacillota</taxon>
        <taxon>Bacilli</taxon>
        <taxon>Bacillales</taxon>
        <taxon>Paenibacillaceae</taxon>
        <taxon>Cohnella</taxon>
    </lineage>
</organism>
<reference evidence="1 2" key="1">
    <citation type="submission" date="2018-07" db="EMBL/GenBank/DDBJ databases">
        <title>Genomic Encyclopedia of Type Strains, Phase III (KMG-III): the genomes of soil and plant-associated and newly described type strains.</title>
        <authorList>
            <person name="Whitman W."/>
        </authorList>
    </citation>
    <scope>NUCLEOTIDE SEQUENCE [LARGE SCALE GENOMIC DNA]</scope>
    <source>
        <strain evidence="1 2">CECT 8236</strain>
    </source>
</reference>
<comment type="caution">
    <text evidence="1">The sequence shown here is derived from an EMBL/GenBank/DDBJ whole genome shotgun (WGS) entry which is preliminary data.</text>
</comment>
<dbReference type="AlphaFoldDB" id="A0A3D9I086"/>
<accession>A0A3D9I086</accession>
<protein>
    <submittedName>
        <fullName evidence="1">Uncharacterized protein</fullName>
    </submittedName>
</protein>
<proteinExistence type="predicted"/>